<accession>A0A346XSC4</accession>
<keyword evidence="3" id="KW-0418">Kinase</keyword>
<dbReference type="PANTHER" id="PTHR30032">
    <property type="entry name" value="N-ACETYLMURAMOYL-L-ALANINE AMIDASE-RELATED"/>
    <property type="match status" value="1"/>
</dbReference>
<sequence length="567" mass="58792">MTPHDHFNALVALERPIATLNDGRGADPPGRLHQARSPRRRRRVGVGAAMLTTIVAAAVLVSAPTTSRASVPGVDWTNLPAESVDLTSGWAGGACDGDAPVLCTTLDGEDQGIVEHLEWLVEEGDLAADLDASIPVRQALAAEAGRYHEAIRADRGTVCPDLSYIAEPTVGATVAGLDGIRYGFEMFEGNRVVERTVGFMTVRQAAHGAVVDVVAATEINEGACISDEGLQPFRDGSLADFEPVLAQLVARSTFGTGSRPVPQLTEDLTVPMGDRVAVAVAMSQLARPEDGGTETVLIARDDQFADALASGGLQGALDAPLLLTGDDHLDERVAAEIGRLGAVRAIVLGGEEAVPERIATELRGLALTVERVAGADRIATSLAIADMIGPRIEQVVLVRAHGDETDPSRAWADALAAGATAAALEAPVVLTTEDVLDPRVAGWLQAEVMDNGLQSVLVAGGEAAIDRPVLQEIVEIGLGVDRAHGDDRAGTAVELARRRGMPAAELVDTVIVVDGSDWAGGMTAALASDRLVAPVVLTGNTMPAATTAFVGDADVDVVCIARAAACR</sequence>
<dbReference type="InterPro" id="IPR007253">
    <property type="entry name" value="Cell_wall-bd_2"/>
</dbReference>
<keyword evidence="3" id="KW-0808">Transferase</keyword>
<dbReference type="KEGG" id="euz:DVS28_a0414"/>
<dbReference type="InterPro" id="IPR051922">
    <property type="entry name" value="Bact_Sporulation_Assoc"/>
</dbReference>
<keyword evidence="2" id="KW-0472">Membrane</keyword>
<dbReference type="PANTHER" id="PTHR30032:SF8">
    <property type="entry name" value="GERMINATION-SPECIFIC N-ACETYLMURAMOYL-L-ALANINE AMIDASE"/>
    <property type="match status" value="1"/>
</dbReference>
<protein>
    <submittedName>
        <fullName evidence="3">Serine/threonine protein kinase</fullName>
    </submittedName>
</protein>
<evidence type="ECO:0000256" key="1">
    <source>
        <dbReference type="SAM" id="MobiDB-lite"/>
    </source>
</evidence>
<name>A0A346XSC4_9ACTN</name>
<dbReference type="EMBL" id="CP031165">
    <property type="protein sequence ID" value="AXV05121.1"/>
    <property type="molecule type" value="Genomic_DNA"/>
</dbReference>
<evidence type="ECO:0000313" key="3">
    <source>
        <dbReference type="EMBL" id="AXV05121.1"/>
    </source>
</evidence>
<dbReference type="OrthoDB" id="9797391at2"/>
<reference evidence="3 4" key="1">
    <citation type="submission" date="2018-09" db="EMBL/GenBank/DDBJ databases">
        <title>Complete genome sequence of Euzebya sp. DY32-46 isolated from seawater of Pacific Ocean.</title>
        <authorList>
            <person name="Xu L."/>
            <person name="Wu Y.-H."/>
            <person name="Xu X.-W."/>
        </authorList>
    </citation>
    <scope>NUCLEOTIDE SEQUENCE [LARGE SCALE GENOMIC DNA]</scope>
    <source>
        <strain evidence="3 4">DY32-46</strain>
    </source>
</reference>
<dbReference type="Proteomes" id="UP000264006">
    <property type="component" value="Chromosome"/>
</dbReference>
<keyword evidence="4" id="KW-1185">Reference proteome</keyword>
<feature type="transmembrane region" description="Helical" evidence="2">
    <location>
        <begin position="44"/>
        <end position="63"/>
    </location>
</feature>
<dbReference type="GO" id="GO:0004674">
    <property type="term" value="F:protein serine/threonine kinase activity"/>
    <property type="evidence" value="ECO:0007669"/>
    <property type="project" value="UniProtKB-KW"/>
</dbReference>
<dbReference type="AlphaFoldDB" id="A0A346XSC4"/>
<dbReference type="Pfam" id="PF04122">
    <property type="entry name" value="CW_binding_2"/>
    <property type="match status" value="2"/>
</dbReference>
<evidence type="ECO:0000256" key="2">
    <source>
        <dbReference type="SAM" id="Phobius"/>
    </source>
</evidence>
<dbReference type="Gene3D" id="3.40.50.12090">
    <property type="match status" value="1"/>
</dbReference>
<keyword evidence="2" id="KW-0812">Transmembrane</keyword>
<gene>
    <name evidence="3" type="ORF">DVS28_a0414</name>
</gene>
<evidence type="ECO:0000313" key="4">
    <source>
        <dbReference type="Proteomes" id="UP000264006"/>
    </source>
</evidence>
<keyword evidence="3" id="KW-0723">Serine/threonine-protein kinase</keyword>
<proteinExistence type="predicted"/>
<keyword evidence="2" id="KW-1133">Transmembrane helix</keyword>
<feature type="region of interest" description="Disordered" evidence="1">
    <location>
        <begin position="20"/>
        <end position="41"/>
    </location>
</feature>
<dbReference type="RefSeq" id="WP_114589975.1">
    <property type="nucleotide sequence ID" value="NZ_CP031165.1"/>
</dbReference>
<organism evidence="3 4">
    <name type="scientific">Euzebya pacifica</name>
    <dbReference type="NCBI Taxonomy" id="1608957"/>
    <lineage>
        <taxon>Bacteria</taxon>
        <taxon>Bacillati</taxon>
        <taxon>Actinomycetota</taxon>
        <taxon>Nitriliruptoria</taxon>
        <taxon>Euzebyales</taxon>
    </lineage>
</organism>